<evidence type="ECO:0000256" key="1">
    <source>
        <dbReference type="ARBA" id="ARBA00023125"/>
    </source>
</evidence>
<dbReference type="InterPro" id="IPR036390">
    <property type="entry name" value="WH_DNA-bd_sf"/>
</dbReference>
<accession>A0ABW4J789</accession>
<organism evidence="3 4">
    <name type="scientific">Agrilactobacillus yilanensis</name>
    <dbReference type="NCBI Taxonomy" id="2485997"/>
    <lineage>
        <taxon>Bacteria</taxon>
        <taxon>Bacillati</taxon>
        <taxon>Bacillota</taxon>
        <taxon>Bacilli</taxon>
        <taxon>Lactobacillales</taxon>
        <taxon>Lactobacillaceae</taxon>
        <taxon>Agrilactobacillus</taxon>
    </lineage>
</organism>
<dbReference type="CDD" id="cd00090">
    <property type="entry name" value="HTH_ARSR"/>
    <property type="match status" value="1"/>
</dbReference>
<comment type="caution">
    <text evidence="3">The sequence shown here is derived from an EMBL/GenBank/DDBJ whole genome shotgun (WGS) entry which is preliminary data.</text>
</comment>
<dbReference type="SUPFAM" id="SSF46785">
    <property type="entry name" value="Winged helix' DNA-binding domain"/>
    <property type="match status" value="1"/>
</dbReference>
<evidence type="ECO:0000259" key="2">
    <source>
        <dbReference type="SMART" id="SM00347"/>
    </source>
</evidence>
<dbReference type="EMBL" id="JBHTOP010000011">
    <property type="protein sequence ID" value="MFD1671529.1"/>
    <property type="molecule type" value="Genomic_DNA"/>
</dbReference>
<keyword evidence="1" id="KW-0238">DNA-binding</keyword>
<dbReference type="Gene3D" id="1.10.10.10">
    <property type="entry name" value="Winged helix-like DNA-binding domain superfamily/Winged helix DNA-binding domain"/>
    <property type="match status" value="1"/>
</dbReference>
<feature type="domain" description="HTH marR-type" evidence="2">
    <location>
        <begin position="27"/>
        <end position="119"/>
    </location>
</feature>
<protein>
    <submittedName>
        <fullName evidence="3">MarR family winged helix-turn-helix transcriptional regulator</fullName>
    </submittedName>
</protein>
<keyword evidence="4" id="KW-1185">Reference proteome</keyword>
<name>A0ABW4J789_9LACO</name>
<evidence type="ECO:0000313" key="3">
    <source>
        <dbReference type="EMBL" id="MFD1671529.1"/>
    </source>
</evidence>
<dbReference type="Proteomes" id="UP001597267">
    <property type="component" value="Unassembled WGS sequence"/>
</dbReference>
<dbReference type="Pfam" id="PF12802">
    <property type="entry name" value="MarR_2"/>
    <property type="match status" value="1"/>
</dbReference>
<gene>
    <name evidence="3" type="ORF">ACFQ5M_05430</name>
</gene>
<reference evidence="4" key="1">
    <citation type="journal article" date="2019" name="Int. J. Syst. Evol. Microbiol.">
        <title>The Global Catalogue of Microorganisms (GCM) 10K type strain sequencing project: providing services to taxonomists for standard genome sequencing and annotation.</title>
        <authorList>
            <consortium name="The Broad Institute Genomics Platform"/>
            <consortium name="The Broad Institute Genome Sequencing Center for Infectious Disease"/>
            <person name="Wu L."/>
            <person name="Ma J."/>
        </authorList>
    </citation>
    <scope>NUCLEOTIDE SEQUENCE [LARGE SCALE GENOMIC DNA]</scope>
    <source>
        <strain evidence="4">CCM 8896</strain>
    </source>
</reference>
<dbReference type="RefSeq" id="WP_125715755.1">
    <property type="nucleotide sequence ID" value="NZ_JBHTOP010000011.1"/>
</dbReference>
<proteinExistence type="predicted"/>
<dbReference type="SMART" id="SM00347">
    <property type="entry name" value="HTH_MARR"/>
    <property type="match status" value="1"/>
</dbReference>
<sequence length="141" mass="16093">MVHHFDETCAYFTAARYLRSVEQLANKTFAPTGLNPAYAYIMMALEDEHPATIRQISERLGYERSTVSRMLKTLVAKKLIILNHDQRATKIDLTEQSADFLKIANRCLKDFATLTDTILTTTKKPMTALLTENNQKIKKVL</sequence>
<dbReference type="InterPro" id="IPR000835">
    <property type="entry name" value="HTH_MarR-typ"/>
</dbReference>
<dbReference type="InterPro" id="IPR011991">
    <property type="entry name" value="ArsR-like_HTH"/>
</dbReference>
<evidence type="ECO:0000313" key="4">
    <source>
        <dbReference type="Proteomes" id="UP001597267"/>
    </source>
</evidence>
<dbReference type="InterPro" id="IPR036388">
    <property type="entry name" value="WH-like_DNA-bd_sf"/>
</dbReference>